<dbReference type="SMART" id="SM00710">
    <property type="entry name" value="PbH1"/>
    <property type="match status" value="7"/>
</dbReference>
<evidence type="ECO:0000313" key="3">
    <source>
        <dbReference type="EMBL" id="MYZ47922.1"/>
    </source>
</evidence>
<feature type="domain" description="Right handed beta helix" evidence="2">
    <location>
        <begin position="164"/>
        <end position="316"/>
    </location>
</feature>
<dbReference type="InterPro" id="IPR006626">
    <property type="entry name" value="PbH1"/>
</dbReference>
<organism evidence="3 4">
    <name type="scientific">Propylenella binzhouense</name>
    <dbReference type="NCBI Taxonomy" id="2555902"/>
    <lineage>
        <taxon>Bacteria</taxon>
        <taxon>Pseudomonadati</taxon>
        <taxon>Pseudomonadota</taxon>
        <taxon>Alphaproteobacteria</taxon>
        <taxon>Hyphomicrobiales</taxon>
        <taxon>Propylenellaceae</taxon>
        <taxon>Propylenella</taxon>
    </lineage>
</organism>
<evidence type="ECO:0000256" key="1">
    <source>
        <dbReference type="SAM" id="SignalP"/>
    </source>
</evidence>
<proteinExistence type="predicted"/>
<dbReference type="InterPro" id="IPR022388">
    <property type="entry name" value="CHP03808"/>
</dbReference>
<evidence type="ECO:0000259" key="2">
    <source>
        <dbReference type="Pfam" id="PF13229"/>
    </source>
</evidence>
<dbReference type="SUPFAM" id="SSF51126">
    <property type="entry name" value="Pectin lyase-like"/>
    <property type="match status" value="1"/>
</dbReference>
<dbReference type="Pfam" id="PF13229">
    <property type="entry name" value="Beta_helix"/>
    <property type="match status" value="1"/>
</dbReference>
<keyword evidence="1" id="KW-0732">Signal</keyword>
<protein>
    <submittedName>
        <fullName evidence="3">TIGR03808 family TAT-translocated repetitive protein</fullName>
    </submittedName>
</protein>
<feature type="chain" id="PRO_5038041409" evidence="1">
    <location>
        <begin position="30"/>
        <end position="459"/>
    </location>
</feature>
<dbReference type="Proteomes" id="UP000773614">
    <property type="component" value="Unassembled WGS sequence"/>
</dbReference>
<evidence type="ECO:0000313" key="4">
    <source>
        <dbReference type="Proteomes" id="UP000773614"/>
    </source>
</evidence>
<dbReference type="NCBIfam" id="TIGR03808">
    <property type="entry name" value="RR_plus_rpt_1"/>
    <property type="match status" value="1"/>
</dbReference>
<accession>A0A964T5P3</accession>
<dbReference type="EMBL" id="SPKJ01000024">
    <property type="protein sequence ID" value="MYZ47922.1"/>
    <property type="molecule type" value="Genomic_DNA"/>
</dbReference>
<dbReference type="InterPro" id="IPR012334">
    <property type="entry name" value="Pectin_lyas_fold"/>
</dbReference>
<dbReference type="InterPro" id="IPR039448">
    <property type="entry name" value="Beta_helix"/>
</dbReference>
<gene>
    <name evidence="3" type="ORF">E4O86_09385</name>
</gene>
<keyword evidence="4" id="KW-1185">Reference proteome</keyword>
<comment type="caution">
    <text evidence="3">The sequence shown here is derived from an EMBL/GenBank/DDBJ whole genome shotgun (WGS) entry which is preliminary data.</text>
</comment>
<sequence length="459" mass="46929">MRHHTAMSVHLSRRALVAGLCLGPAAAGASSAGSRIADIRGTFDPGEAVRPNAGRDQSAALRDALVRAEATGRPVFMPPGRYEIAEIDLTPSAHIIGIPGETRLVFGGGRHMLRAAHTRRCRLQGLSIEGGDRPLGGDVKALVDCRDVGDLAIDDCDVAASAGAGIALTGCAGRIEGTRVGAVRAAGIDLVDSRGLTVAGNVVADCGDGGILVQRLDAGADDTIVRGNRVSRIRARSGGTGQHGNGINLAKANGVVVADNRVDDCDFSAIRCFSSDNLQVTGNILTRSGETALYVEFAFEGAIVANNLVDDAAVGISFANFLEYGGRLGTCSGNVVRNIRGHTRLPNGGEPSGAGISAEADMAITGNVVENAWLGLQLGWGPYLRDVTATGNTIRRVRIGIAVSVVEGAGAALVANNLVSGATQGGILGMRWADAVTPDLAAAAAGAFPHLTIAANRVS</sequence>
<name>A0A964T5P3_9HYPH</name>
<feature type="signal peptide" evidence="1">
    <location>
        <begin position="1"/>
        <end position="29"/>
    </location>
</feature>
<dbReference type="InterPro" id="IPR011050">
    <property type="entry name" value="Pectin_lyase_fold/virulence"/>
</dbReference>
<dbReference type="Gene3D" id="2.160.20.10">
    <property type="entry name" value="Single-stranded right-handed beta-helix, Pectin lyase-like"/>
    <property type="match status" value="1"/>
</dbReference>
<dbReference type="AlphaFoldDB" id="A0A964T5P3"/>
<reference evidence="3" key="1">
    <citation type="submission" date="2019-03" db="EMBL/GenBank/DDBJ databases">
        <title>Afifella sp. nov., isolated from activated sludge.</title>
        <authorList>
            <person name="Li Q."/>
            <person name="Liu Y."/>
        </authorList>
    </citation>
    <scope>NUCLEOTIDE SEQUENCE</scope>
    <source>
        <strain evidence="3">L72</strain>
    </source>
</reference>